<evidence type="ECO:0000313" key="2">
    <source>
        <dbReference type="WBParaSite" id="PEQ_0000828101-mRNA-1"/>
    </source>
</evidence>
<organism evidence="1 2">
    <name type="scientific">Parascaris equorum</name>
    <name type="common">Equine roundworm</name>
    <dbReference type="NCBI Taxonomy" id="6256"/>
    <lineage>
        <taxon>Eukaryota</taxon>
        <taxon>Metazoa</taxon>
        <taxon>Ecdysozoa</taxon>
        <taxon>Nematoda</taxon>
        <taxon>Chromadorea</taxon>
        <taxon>Rhabditida</taxon>
        <taxon>Spirurina</taxon>
        <taxon>Ascaridomorpha</taxon>
        <taxon>Ascaridoidea</taxon>
        <taxon>Ascarididae</taxon>
        <taxon>Parascaris</taxon>
    </lineage>
</organism>
<dbReference type="Proteomes" id="UP000887564">
    <property type="component" value="Unplaced"/>
</dbReference>
<reference evidence="2" key="1">
    <citation type="submission" date="2022-11" db="UniProtKB">
        <authorList>
            <consortium name="WormBaseParasite"/>
        </authorList>
    </citation>
    <scope>IDENTIFICATION</scope>
</reference>
<protein>
    <submittedName>
        <fullName evidence="2">Uncharacterized protein</fullName>
    </submittedName>
</protein>
<proteinExistence type="predicted"/>
<accession>A0A914RPQ8</accession>
<sequence length="74" mass="8240">MLTKFVCNELYRASCSVSAVKIRICDRFIASLTIIHLSTSDLVLMSSLSMLEIRSFLNDKSSAVPVSINRQEGE</sequence>
<dbReference type="WBParaSite" id="PEQ_0000828101-mRNA-1">
    <property type="protein sequence ID" value="PEQ_0000828101-mRNA-1"/>
    <property type="gene ID" value="PEQ_0000828101"/>
</dbReference>
<keyword evidence="1" id="KW-1185">Reference proteome</keyword>
<name>A0A914RPQ8_PAREQ</name>
<evidence type="ECO:0000313" key="1">
    <source>
        <dbReference type="Proteomes" id="UP000887564"/>
    </source>
</evidence>
<dbReference type="AlphaFoldDB" id="A0A914RPQ8"/>